<keyword evidence="7" id="KW-0325">Glycoprotein</keyword>
<evidence type="ECO:0000256" key="6">
    <source>
        <dbReference type="ARBA" id="ARBA00023136"/>
    </source>
</evidence>
<sequence>MPGIMSTKLVYFVFIALTANFLSVSAIRCHQCNSHENADCANLLVKTPRAQRDDQYLRECTGQGGGDQQAFCRKTIIKLELYDEHRIDRSCGWIAEKTPNSCFSADNEGFKQTICTCSDDGCNGATSLSGFGGSLITSLGLAMVLRYLLRH</sequence>
<evidence type="ECO:0000256" key="9">
    <source>
        <dbReference type="SAM" id="Phobius"/>
    </source>
</evidence>
<evidence type="ECO:0000256" key="7">
    <source>
        <dbReference type="ARBA" id="ARBA00023180"/>
    </source>
</evidence>
<evidence type="ECO:0000256" key="3">
    <source>
        <dbReference type="ARBA" id="ARBA00022692"/>
    </source>
</evidence>
<feature type="transmembrane region" description="Helical" evidence="9">
    <location>
        <begin position="128"/>
        <end position="149"/>
    </location>
</feature>
<feature type="chain" id="PRO_5044654596" evidence="10">
    <location>
        <begin position="27"/>
        <end position="151"/>
    </location>
</feature>
<dbReference type="Proteomes" id="UP000515160">
    <property type="component" value="Chromosome 2L"/>
</dbReference>
<keyword evidence="11" id="KW-1185">Reference proteome</keyword>
<keyword evidence="3 9" id="KW-0812">Transmembrane</keyword>
<dbReference type="InterPro" id="IPR031424">
    <property type="entry name" value="QVR-like"/>
</dbReference>
<feature type="signal peptide" evidence="10">
    <location>
        <begin position="1"/>
        <end position="26"/>
    </location>
</feature>
<evidence type="ECO:0000313" key="11">
    <source>
        <dbReference type="Proteomes" id="UP000515160"/>
    </source>
</evidence>
<dbReference type="OrthoDB" id="6420171at2759"/>
<evidence type="ECO:0000256" key="10">
    <source>
        <dbReference type="SAM" id="SignalP"/>
    </source>
</evidence>
<evidence type="ECO:0000256" key="1">
    <source>
        <dbReference type="ARBA" id="ARBA00004589"/>
    </source>
</evidence>
<evidence type="ECO:0000313" key="13">
    <source>
        <dbReference type="RefSeq" id="XP_034100318.1"/>
    </source>
</evidence>
<dbReference type="SUPFAM" id="SSF57302">
    <property type="entry name" value="Snake toxin-like"/>
    <property type="match status" value="1"/>
</dbReference>
<proteinExistence type="predicted"/>
<reference evidence="12 13" key="1">
    <citation type="submission" date="2025-04" db="UniProtKB">
        <authorList>
            <consortium name="RefSeq"/>
        </authorList>
    </citation>
    <scope>IDENTIFICATION</scope>
    <source>
        <strain evidence="12 13">15112-1751.03</strain>
        <tissue evidence="12 13">Whole Adult</tissue>
    </source>
</reference>
<dbReference type="InterPro" id="IPR045860">
    <property type="entry name" value="Snake_toxin-like_sf"/>
</dbReference>
<organism evidence="11 12">
    <name type="scientific">Drosophila albomicans</name>
    <name type="common">Fruit fly</name>
    <dbReference type="NCBI Taxonomy" id="7291"/>
    <lineage>
        <taxon>Eukaryota</taxon>
        <taxon>Metazoa</taxon>
        <taxon>Ecdysozoa</taxon>
        <taxon>Arthropoda</taxon>
        <taxon>Hexapoda</taxon>
        <taxon>Insecta</taxon>
        <taxon>Pterygota</taxon>
        <taxon>Neoptera</taxon>
        <taxon>Endopterygota</taxon>
        <taxon>Diptera</taxon>
        <taxon>Brachycera</taxon>
        <taxon>Muscomorpha</taxon>
        <taxon>Ephydroidea</taxon>
        <taxon>Drosophilidae</taxon>
        <taxon>Drosophila</taxon>
    </lineage>
</organism>
<keyword evidence="4 10" id="KW-0732">Signal</keyword>
<dbReference type="InterPro" id="IPR050975">
    <property type="entry name" value="Sleep_regulator"/>
</dbReference>
<dbReference type="GO" id="GO:0098552">
    <property type="term" value="C:side of membrane"/>
    <property type="evidence" value="ECO:0007669"/>
    <property type="project" value="UniProtKB-KW"/>
</dbReference>
<name>A0A6P8W9T7_DROAB</name>
<evidence type="ECO:0000256" key="2">
    <source>
        <dbReference type="ARBA" id="ARBA00022622"/>
    </source>
</evidence>
<protein>
    <submittedName>
        <fullName evidence="12 13">Uncharacterized protein LOC117565363</fullName>
    </submittedName>
</protein>
<evidence type="ECO:0000313" key="12">
    <source>
        <dbReference type="RefSeq" id="XP_034100317.1"/>
    </source>
</evidence>
<keyword evidence="2" id="KW-0336">GPI-anchor</keyword>
<dbReference type="PANTHER" id="PTHR33562:SF23">
    <property type="entry name" value="PROTEIN QUIVER"/>
    <property type="match status" value="1"/>
</dbReference>
<dbReference type="RefSeq" id="XP_034100318.1">
    <property type="nucleotide sequence ID" value="XM_034244427.2"/>
</dbReference>
<evidence type="ECO:0000256" key="4">
    <source>
        <dbReference type="ARBA" id="ARBA00022729"/>
    </source>
</evidence>
<dbReference type="Pfam" id="PF17064">
    <property type="entry name" value="QVR"/>
    <property type="match status" value="1"/>
</dbReference>
<dbReference type="RefSeq" id="XP_034100317.1">
    <property type="nucleotide sequence ID" value="XM_034244426.2"/>
</dbReference>
<keyword evidence="6 9" id="KW-0472">Membrane</keyword>
<keyword evidence="8" id="KW-0449">Lipoprotein</keyword>
<comment type="subcellular location">
    <subcellularLocation>
        <location evidence="1">Membrane</location>
        <topology evidence="1">Lipid-anchor</topology>
        <topology evidence="1">GPI-anchor</topology>
    </subcellularLocation>
</comment>
<dbReference type="GeneID" id="117565363"/>
<accession>A0A6P8W9T7</accession>
<dbReference type="PANTHER" id="PTHR33562">
    <property type="entry name" value="ATILLA, ISOFORM B-RELATED-RELATED"/>
    <property type="match status" value="1"/>
</dbReference>
<dbReference type="GO" id="GO:0032222">
    <property type="term" value="P:regulation of synaptic transmission, cholinergic"/>
    <property type="evidence" value="ECO:0007669"/>
    <property type="project" value="InterPro"/>
</dbReference>
<dbReference type="AlphaFoldDB" id="A0A6P8W9T7"/>
<keyword evidence="5 9" id="KW-1133">Transmembrane helix</keyword>
<gene>
    <name evidence="12 13" type="primary">LOC117565363</name>
</gene>
<dbReference type="GO" id="GO:0030431">
    <property type="term" value="P:sleep"/>
    <property type="evidence" value="ECO:0007669"/>
    <property type="project" value="InterPro"/>
</dbReference>
<evidence type="ECO:0000256" key="5">
    <source>
        <dbReference type="ARBA" id="ARBA00022989"/>
    </source>
</evidence>
<evidence type="ECO:0000256" key="8">
    <source>
        <dbReference type="ARBA" id="ARBA00023288"/>
    </source>
</evidence>